<comment type="caution">
    <text evidence="7">The sequence shown here is derived from an EMBL/GenBank/DDBJ whole genome shotgun (WGS) entry which is preliminary data.</text>
</comment>
<dbReference type="PANTHER" id="PTHR22950">
    <property type="entry name" value="AMINO ACID TRANSPORTER"/>
    <property type="match status" value="1"/>
</dbReference>
<organism evidence="7 8">
    <name type="scientific">Acanthoscelides obtectus</name>
    <name type="common">Bean weevil</name>
    <name type="synonym">Bruchus obtectus</name>
    <dbReference type="NCBI Taxonomy" id="200917"/>
    <lineage>
        <taxon>Eukaryota</taxon>
        <taxon>Metazoa</taxon>
        <taxon>Ecdysozoa</taxon>
        <taxon>Arthropoda</taxon>
        <taxon>Hexapoda</taxon>
        <taxon>Insecta</taxon>
        <taxon>Pterygota</taxon>
        <taxon>Neoptera</taxon>
        <taxon>Endopterygota</taxon>
        <taxon>Coleoptera</taxon>
        <taxon>Polyphaga</taxon>
        <taxon>Cucujiformia</taxon>
        <taxon>Chrysomeloidea</taxon>
        <taxon>Chrysomelidae</taxon>
        <taxon>Bruchinae</taxon>
        <taxon>Bruchini</taxon>
        <taxon>Acanthoscelides</taxon>
    </lineage>
</organism>
<reference evidence="7" key="1">
    <citation type="submission" date="2022-03" db="EMBL/GenBank/DDBJ databases">
        <authorList>
            <person name="Sayadi A."/>
        </authorList>
    </citation>
    <scope>NUCLEOTIDE SEQUENCE</scope>
</reference>
<feature type="domain" description="Amino acid transporter transmembrane" evidence="6">
    <location>
        <begin position="100"/>
        <end position="184"/>
    </location>
</feature>
<gene>
    <name evidence="7" type="ORF">ACAOBT_LOCUS19432</name>
</gene>
<dbReference type="GO" id="GO:0005774">
    <property type="term" value="C:vacuolar membrane"/>
    <property type="evidence" value="ECO:0007669"/>
    <property type="project" value="TreeGrafter"/>
</dbReference>
<evidence type="ECO:0000313" key="7">
    <source>
        <dbReference type="EMBL" id="CAH1990063.1"/>
    </source>
</evidence>
<dbReference type="Proteomes" id="UP001152888">
    <property type="component" value="Unassembled WGS sequence"/>
</dbReference>
<evidence type="ECO:0000256" key="2">
    <source>
        <dbReference type="ARBA" id="ARBA00022692"/>
    </source>
</evidence>
<sequence>MPCSYGAITQVGDCSKVKNTDWESTEKDPILYNSRKKRTNDHLVTATTNTNGGPTELDTFLPQDNSNTNGVTKYKVTKGNDLEAANTEFDPFKNRQNDHPTTNLNTLTHLLKASLGTGILSMPAAFQAAGLALGIFSTILVSIICTHCAYILVTSAHELYKRAHKTKMSFADVAEEACLRGPKWARGFAGPIR</sequence>
<dbReference type="OrthoDB" id="1684102at2759"/>
<comment type="subcellular location">
    <subcellularLocation>
        <location evidence="1">Membrane</location>
        <topology evidence="1">Multi-pass membrane protein</topology>
    </subcellularLocation>
</comment>
<keyword evidence="2 5" id="KW-0812">Transmembrane</keyword>
<evidence type="ECO:0000256" key="5">
    <source>
        <dbReference type="SAM" id="Phobius"/>
    </source>
</evidence>
<dbReference type="GO" id="GO:0015179">
    <property type="term" value="F:L-amino acid transmembrane transporter activity"/>
    <property type="evidence" value="ECO:0007669"/>
    <property type="project" value="TreeGrafter"/>
</dbReference>
<accession>A0A9P0PKW7</accession>
<dbReference type="PANTHER" id="PTHR22950:SF154">
    <property type="entry name" value="PROTON-COUPLED AMINO ACID TRANSPORTER-LIKE PROTEIN PATHETIC"/>
    <property type="match status" value="1"/>
</dbReference>
<evidence type="ECO:0000256" key="4">
    <source>
        <dbReference type="ARBA" id="ARBA00023136"/>
    </source>
</evidence>
<dbReference type="AlphaFoldDB" id="A0A9P0PKW7"/>
<proteinExistence type="predicted"/>
<evidence type="ECO:0000256" key="3">
    <source>
        <dbReference type="ARBA" id="ARBA00022989"/>
    </source>
</evidence>
<name>A0A9P0PKW7_ACAOB</name>
<evidence type="ECO:0000256" key="1">
    <source>
        <dbReference type="ARBA" id="ARBA00004141"/>
    </source>
</evidence>
<keyword evidence="3 5" id="KW-1133">Transmembrane helix</keyword>
<dbReference type="Pfam" id="PF01490">
    <property type="entry name" value="Aa_trans"/>
    <property type="match status" value="1"/>
</dbReference>
<dbReference type="EMBL" id="CAKOFQ010007078">
    <property type="protein sequence ID" value="CAH1990063.1"/>
    <property type="molecule type" value="Genomic_DNA"/>
</dbReference>
<evidence type="ECO:0000259" key="6">
    <source>
        <dbReference type="Pfam" id="PF01490"/>
    </source>
</evidence>
<evidence type="ECO:0000313" key="8">
    <source>
        <dbReference type="Proteomes" id="UP001152888"/>
    </source>
</evidence>
<dbReference type="InterPro" id="IPR013057">
    <property type="entry name" value="AA_transpt_TM"/>
</dbReference>
<feature type="transmembrane region" description="Helical" evidence="5">
    <location>
        <begin position="131"/>
        <end position="153"/>
    </location>
</feature>
<keyword evidence="4 5" id="KW-0472">Membrane</keyword>
<protein>
    <recommendedName>
        <fullName evidence="6">Amino acid transporter transmembrane domain-containing protein</fullName>
    </recommendedName>
</protein>
<keyword evidence="8" id="KW-1185">Reference proteome</keyword>